<dbReference type="OrthoDB" id="9799663at2"/>
<dbReference type="InterPro" id="IPR036388">
    <property type="entry name" value="WH-like_DNA-bd_sf"/>
</dbReference>
<dbReference type="Proteomes" id="UP000003240">
    <property type="component" value="Unassembled WGS sequence"/>
</dbReference>
<dbReference type="InterPro" id="IPR023187">
    <property type="entry name" value="Tscrpt_reg_MarR-type_CS"/>
</dbReference>
<dbReference type="PROSITE" id="PS01117">
    <property type="entry name" value="HTH_MARR_1"/>
    <property type="match status" value="1"/>
</dbReference>
<dbReference type="SUPFAM" id="SSF46785">
    <property type="entry name" value="Winged helix' DNA-binding domain"/>
    <property type="match status" value="1"/>
</dbReference>
<dbReference type="InterPro" id="IPR000835">
    <property type="entry name" value="HTH_MarR-typ"/>
</dbReference>
<name>F7NIZ9_9FIRM</name>
<keyword evidence="6" id="KW-1185">Reference proteome</keyword>
<comment type="caution">
    <text evidence="5">The sequence shown here is derived from an EMBL/GenBank/DDBJ whole genome shotgun (WGS) entry which is preliminary data.</text>
</comment>
<evidence type="ECO:0000256" key="1">
    <source>
        <dbReference type="ARBA" id="ARBA00023015"/>
    </source>
</evidence>
<dbReference type="SMART" id="SM00347">
    <property type="entry name" value="HTH_MARR"/>
    <property type="match status" value="1"/>
</dbReference>
<dbReference type="GO" id="GO:0003677">
    <property type="term" value="F:DNA binding"/>
    <property type="evidence" value="ECO:0007669"/>
    <property type="project" value="UniProtKB-KW"/>
</dbReference>
<dbReference type="eggNOG" id="COG1846">
    <property type="taxonomic scope" value="Bacteria"/>
</dbReference>
<accession>F7NIZ9</accession>
<organism evidence="5 6">
    <name type="scientific">Acetonema longum DSM 6540</name>
    <dbReference type="NCBI Taxonomy" id="1009370"/>
    <lineage>
        <taxon>Bacteria</taxon>
        <taxon>Bacillati</taxon>
        <taxon>Bacillota</taxon>
        <taxon>Negativicutes</taxon>
        <taxon>Acetonemataceae</taxon>
        <taxon>Acetonema</taxon>
    </lineage>
</organism>
<dbReference type="EMBL" id="AFGF01000081">
    <property type="protein sequence ID" value="EGO63996.1"/>
    <property type="molecule type" value="Genomic_DNA"/>
</dbReference>
<evidence type="ECO:0000259" key="4">
    <source>
        <dbReference type="PROSITE" id="PS50995"/>
    </source>
</evidence>
<evidence type="ECO:0000256" key="3">
    <source>
        <dbReference type="ARBA" id="ARBA00023163"/>
    </source>
</evidence>
<dbReference type="Gene3D" id="1.10.10.10">
    <property type="entry name" value="Winged helix-like DNA-binding domain superfamily/Winged helix DNA-binding domain"/>
    <property type="match status" value="1"/>
</dbReference>
<dbReference type="PRINTS" id="PR00598">
    <property type="entry name" value="HTHMARR"/>
</dbReference>
<keyword evidence="1" id="KW-0805">Transcription regulation</keyword>
<protein>
    <submittedName>
        <fullName evidence="5">MarR family transcriptional regulator</fullName>
    </submittedName>
</protein>
<dbReference type="STRING" id="1009370.ALO_10259"/>
<evidence type="ECO:0000313" key="5">
    <source>
        <dbReference type="EMBL" id="EGO63996.1"/>
    </source>
</evidence>
<feature type="domain" description="HTH marR-type" evidence="4">
    <location>
        <begin position="5"/>
        <end position="139"/>
    </location>
</feature>
<dbReference type="RefSeq" id="WP_004573330.1">
    <property type="nucleotide sequence ID" value="NZ_AFGF01000081.1"/>
</dbReference>
<proteinExistence type="predicted"/>
<reference evidence="5 6" key="1">
    <citation type="journal article" date="2011" name="EMBO J.">
        <title>Structural diversity of bacterial flagellar motors.</title>
        <authorList>
            <person name="Chen S."/>
            <person name="Beeby M."/>
            <person name="Murphy G.E."/>
            <person name="Leadbetter J.R."/>
            <person name="Hendrixson D.R."/>
            <person name="Briegel A."/>
            <person name="Li Z."/>
            <person name="Shi J."/>
            <person name="Tocheva E.I."/>
            <person name="Muller A."/>
            <person name="Dobro M.J."/>
            <person name="Jensen G.J."/>
        </authorList>
    </citation>
    <scope>NUCLEOTIDE SEQUENCE [LARGE SCALE GENOMIC DNA]</scope>
    <source>
        <strain evidence="5 6">DSM 6540</strain>
    </source>
</reference>
<dbReference type="PANTHER" id="PTHR42756:SF1">
    <property type="entry name" value="TRANSCRIPTIONAL REPRESSOR OF EMRAB OPERON"/>
    <property type="match status" value="1"/>
</dbReference>
<keyword evidence="3" id="KW-0804">Transcription</keyword>
<dbReference type="PANTHER" id="PTHR42756">
    <property type="entry name" value="TRANSCRIPTIONAL REGULATOR, MARR"/>
    <property type="match status" value="1"/>
</dbReference>
<dbReference type="GO" id="GO:0003700">
    <property type="term" value="F:DNA-binding transcription factor activity"/>
    <property type="evidence" value="ECO:0007669"/>
    <property type="project" value="InterPro"/>
</dbReference>
<sequence length="141" mass="16045">MLEIFDNLCILLSKAEQKHYQHTKRLLEKNDLGITPGQLAVLYTLYKGDGILISELSKKIYLDNSTLTGLIDRMEKNELVVRCDVPSDRRSYNISLTAKGRSLEPAIREISAQVQSTMLQNCSPEEITAFRKVLLQIFESL</sequence>
<dbReference type="InterPro" id="IPR036390">
    <property type="entry name" value="WH_DNA-bd_sf"/>
</dbReference>
<dbReference type="Pfam" id="PF01047">
    <property type="entry name" value="MarR"/>
    <property type="match status" value="1"/>
</dbReference>
<evidence type="ECO:0000256" key="2">
    <source>
        <dbReference type="ARBA" id="ARBA00023125"/>
    </source>
</evidence>
<gene>
    <name evidence="5" type="ORF">ALO_10259</name>
</gene>
<dbReference type="AlphaFoldDB" id="F7NIZ9"/>
<dbReference type="PROSITE" id="PS50995">
    <property type="entry name" value="HTH_MARR_2"/>
    <property type="match status" value="1"/>
</dbReference>
<keyword evidence="2" id="KW-0238">DNA-binding</keyword>
<evidence type="ECO:0000313" key="6">
    <source>
        <dbReference type="Proteomes" id="UP000003240"/>
    </source>
</evidence>